<name>A0AB39BNW5_9BACI</name>
<evidence type="ECO:0000313" key="1">
    <source>
        <dbReference type="EMBL" id="XDI35153.1"/>
    </source>
</evidence>
<evidence type="ECO:0008006" key="2">
    <source>
        <dbReference type="Google" id="ProtNLM"/>
    </source>
</evidence>
<dbReference type="EMBL" id="CP162550">
    <property type="protein sequence ID" value="XDI35153.1"/>
    <property type="molecule type" value="Genomic_DNA"/>
</dbReference>
<gene>
    <name evidence="1" type="ORF">AB3N04_00070</name>
</gene>
<sequence length="353" mass="41855">MKNLQERRFYLNKYKYSINFKNNRITKMFKCIYQFSIVLPFHLPFPPKGFISFPQEDNDVISTGFFDINMKEEVQSGTYREAESLTLNSSLSRVEFAYFTNDVISLDEEAMTKLFNKCINHLNNVILSYKVKYQDSDVFMVTKEMVKNPTILFRQVINLSTWEYADFLFILHSTVPFKKNHLSMDEYLNLSSFIRVIERNDNPFVFVEEMKLESIRKRNYGEYREAILFESICSETFFINLYKVLQSEKGVPSHKIEKNLKYPSYTGIKTLFNSYLPPLLEGNWDYKNVSTEIGAWHEKAYKMRNKVVHNGYFPTYTEVNESIEANTDLRSYVLSLIKDKKIEYPHTNSLYNQ</sequence>
<reference evidence="1" key="1">
    <citation type="submission" date="2024-07" db="EMBL/GenBank/DDBJ databases">
        <title>Identification and characteristics of an arsenic-resistant bacterial isolate, which belongs to a novel species.</title>
        <authorList>
            <person name="Juszczyk A."/>
            <person name="Kowalczyk A."/>
            <person name="Was K."/>
            <person name="Kosowicz W."/>
            <person name="Budzyn A."/>
            <person name="Latowski D."/>
        </authorList>
    </citation>
    <scope>NUCLEOTIDE SEQUENCE</scope>
    <source>
        <strain evidence="1">As8PL</strain>
        <plasmid evidence="1">unnamed</plasmid>
    </source>
</reference>
<proteinExistence type="predicted"/>
<accession>A0AB39BNW5</accession>
<keyword evidence="1" id="KW-0614">Plasmid</keyword>
<dbReference type="AlphaFoldDB" id="A0AB39BNW5"/>
<protein>
    <recommendedName>
        <fullName evidence="2">Apea-like HEPN domain-containing protein</fullName>
    </recommendedName>
</protein>
<dbReference type="RefSeq" id="WP_368502770.1">
    <property type="nucleotide sequence ID" value="NZ_CP162550.1"/>
</dbReference>
<geneLocation type="plasmid" evidence="1">
    <name>unnamed</name>
</geneLocation>
<organism evidence="1">
    <name type="scientific">Alkalihalophilus sp. As8PL</name>
    <dbReference type="NCBI Taxonomy" id="3237103"/>
    <lineage>
        <taxon>Bacteria</taxon>
        <taxon>Bacillati</taxon>
        <taxon>Bacillota</taxon>
        <taxon>Bacilli</taxon>
        <taxon>Bacillales</taxon>
        <taxon>Bacillaceae</taxon>
        <taxon>Alkalihalophilus</taxon>
    </lineage>
</organism>